<dbReference type="Proteomes" id="UP000076587">
    <property type="component" value="Unassembled WGS sequence"/>
</dbReference>
<protein>
    <submittedName>
        <fullName evidence="1">Uncharacterized protein</fullName>
    </submittedName>
</protein>
<dbReference type="AlphaFoldDB" id="A0A167A192"/>
<organism evidence="1 2">
    <name type="scientific">Pseudoalteromonas luteoviolacea NCIMB 1942</name>
    <dbReference type="NCBI Taxonomy" id="1365253"/>
    <lineage>
        <taxon>Bacteria</taxon>
        <taxon>Pseudomonadati</taxon>
        <taxon>Pseudomonadota</taxon>
        <taxon>Gammaproteobacteria</taxon>
        <taxon>Alteromonadales</taxon>
        <taxon>Pseudoalteromonadaceae</taxon>
        <taxon>Pseudoalteromonas</taxon>
    </lineage>
</organism>
<accession>A0A167A192</accession>
<comment type="caution">
    <text evidence="1">The sequence shown here is derived from an EMBL/GenBank/DDBJ whole genome shotgun (WGS) entry which is preliminary data.</text>
</comment>
<evidence type="ECO:0000313" key="2">
    <source>
        <dbReference type="Proteomes" id="UP000076587"/>
    </source>
</evidence>
<sequence>MNTLQKFKHLQVQNAPLYFDIAWNLSNVAELSVRHTWGKS</sequence>
<dbReference type="EMBL" id="AUXT01000183">
    <property type="protein sequence ID" value="KZN44882.1"/>
    <property type="molecule type" value="Genomic_DNA"/>
</dbReference>
<proteinExistence type="predicted"/>
<dbReference type="PATRIC" id="fig|1365253.3.peg.3647"/>
<gene>
    <name evidence="1" type="ORF">N482_02485</name>
</gene>
<name>A0A167A192_9GAMM</name>
<evidence type="ECO:0000313" key="1">
    <source>
        <dbReference type="EMBL" id="KZN44882.1"/>
    </source>
</evidence>
<reference evidence="1 2" key="1">
    <citation type="submission" date="2013-07" db="EMBL/GenBank/DDBJ databases">
        <title>Comparative Genomic and Metabolomic Analysis of Twelve Strains of Pseudoalteromonas luteoviolacea.</title>
        <authorList>
            <person name="Vynne N.G."/>
            <person name="Mansson M."/>
            <person name="Gram L."/>
        </authorList>
    </citation>
    <scope>NUCLEOTIDE SEQUENCE [LARGE SCALE GENOMIC DNA]</scope>
    <source>
        <strain evidence="1 2">NCIMB 1942</strain>
    </source>
</reference>